<accession>A0A8J7LD45</accession>
<reference evidence="2 3" key="1">
    <citation type="journal article" date="2021" name="Int. J. Syst. Evol. Microbiol.">
        <title>Amazonocrinis nigriterrae gen. nov., sp. nov., Atlanticothrix silvestris gen. nov., sp. nov. and Dendronalium phyllosphericum gen. nov., sp. nov., nostocacean cyanobacteria from Brazilian environments.</title>
        <authorList>
            <person name="Alvarenga D.O."/>
            <person name="Andreote A.P.D."/>
            <person name="Branco L.H.Z."/>
            <person name="Delbaje E."/>
            <person name="Cruz R.B."/>
            <person name="Varani A.M."/>
            <person name="Fiore M.F."/>
        </authorList>
    </citation>
    <scope>NUCLEOTIDE SEQUENCE [LARGE SCALE GENOMIC DNA]</scope>
    <source>
        <strain evidence="2 3">CENA369</strain>
    </source>
</reference>
<keyword evidence="1" id="KW-0472">Membrane</keyword>
<dbReference type="Pfam" id="PF06961">
    <property type="entry name" value="DUF1294"/>
    <property type="match status" value="1"/>
</dbReference>
<dbReference type="RefSeq" id="WP_214430428.1">
    <property type="nucleotide sequence ID" value="NZ_CAWPUQ010000001.1"/>
</dbReference>
<feature type="transmembrane region" description="Helical" evidence="1">
    <location>
        <begin position="38"/>
        <end position="61"/>
    </location>
</feature>
<feature type="transmembrane region" description="Helical" evidence="1">
    <location>
        <begin position="216"/>
        <end position="236"/>
    </location>
</feature>
<feature type="transmembrane region" description="Helical" evidence="1">
    <location>
        <begin position="73"/>
        <end position="98"/>
    </location>
</feature>
<name>A0A8J7LD45_9NOST</name>
<gene>
    <name evidence="2" type="ORF">I8752_00885</name>
</gene>
<dbReference type="AlphaFoldDB" id="A0A8J7LD45"/>
<keyword evidence="3" id="KW-1185">Reference proteome</keyword>
<proteinExistence type="predicted"/>
<organism evidence="2 3">
    <name type="scientific">Dendronalium phyllosphericum CENA369</name>
    <dbReference type="NCBI Taxonomy" id="1725256"/>
    <lineage>
        <taxon>Bacteria</taxon>
        <taxon>Bacillati</taxon>
        <taxon>Cyanobacteriota</taxon>
        <taxon>Cyanophyceae</taxon>
        <taxon>Nostocales</taxon>
        <taxon>Nostocaceae</taxon>
        <taxon>Dendronalium</taxon>
        <taxon>Dendronalium phyllosphericum</taxon>
    </lineage>
</organism>
<dbReference type="InterPro" id="IPR010718">
    <property type="entry name" value="DUF1294"/>
</dbReference>
<feature type="transmembrane region" description="Helical" evidence="1">
    <location>
        <begin position="6"/>
        <end position="26"/>
    </location>
</feature>
<evidence type="ECO:0000313" key="3">
    <source>
        <dbReference type="Proteomes" id="UP000662314"/>
    </source>
</evidence>
<evidence type="ECO:0000313" key="2">
    <source>
        <dbReference type="EMBL" id="MBH8571603.1"/>
    </source>
</evidence>
<keyword evidence="1" id="KW-1133">Transmembrane helix</keyword>
<dbReference type="Proteomes" id="UP000662314">
    <property type="component" value="Unassembled WGS sequence"/>
</dbReference>
<feature type="transmembrane region" description="Helical" evidence="1">
    <location>
        <begin position="248"/>
        <end position="267"/>
    </location>
</feature>
<comment type="caution">
    <text evidence="2">The sequence shown here is derived from an EMBL/GenBank/DDBJ whole genome shotgun (WGS) entry which is preliminary data.</text>
</comment>
<protein>
    <submittedName>
        <fullName evidence="2">DUF1294 domain-containing protein</fullName>
    </submittedName>
</protein>
<feature type="transmembrane region" description="Helical" evidence="1">
    <location>
        <begin position="105"/>
        <end position="126"/>
    </location>
</feature>
<feature type="transmembrane region" description="Helical" evidence="1">
    <location>
        <begin position="146"/>
        <end position="167"/>
    </location>
</feature>
<sequence length="270" mass="30742">MINLAFIIIAAIAGTYSLSLIVKFLLPIFRLITISAISVVYFITNILLILSLIQAVIWLIFDPPIENRFNAVTFSMIQIILVLVVISLIALGLVLVFGKSLAFKIYGVLAVIVNSFTPILIILFIYSLAPKNTANFYVANLHCKEAVFTLSLYLTSINISTYLFYGYDKFRSWLFPKNRDNKDIEPPPLDHWGQKLASKIEKFAPWIKTLRVPEWILHWLSISGGSLGAAFAQQFFRHKTKKKSFQVVYQQIVLIQIAVLIGIFFFMKKN</sequence>
<dbReference type="EMBL" id="JAECZA010000001">
    <property type="protein sequence ID" value="MBH8571603.1"/>
    <property type="molecule type" value="Genomic_DNA"/>
</dbReference>
<evidence type="ECO:0000256" key="1">
    <source>
        <dbReference type="SAM" id="Phobius"/>
    </source>
</evidence>
<keyword evidence="1" id="KW-0812">Transmembrane</keyword>